<dbReference type="InterPro" id="IPR004152">
    <property type="entry name" value="GAT_dom"/>
</dbReference>
<dbReference type="InterPro" id="IPR044836">
    <property type="entry name" value="TOL_plant"/>
</dbReference>
<dbReference type="EMBL" id="KV875515">
    <property type="protein sequence ID" value="RZR71304.1"/>
    <property type="molecule type" value="Genomic_DNA"/>
</dbReference>
<evidence type="ECO:0000313" key="9">
    <source>
        <dbReference type="EMBL" id="RZR71304.1"/>
    </source>
</evidence>
<evidence type="ECO:0000256" key="2">
    <source>
        <dbReference type="ARBA" id="ARBA00007708"/>
    </source>
</evidence>
<dbReference type="InterPro" id="IPR038425">
    <property type="entry name" value="GAT_sf"/>
</dbReference>
<comment type="subcellular location">
    <subcellularLocation>
        <location evidence="1">Membrane</location>
        <topology evidence="1">Peripheral membrane protein</topology>
    </subcellularLocation>
</comment>
<evidence type="ECO:0000256" key="4">
    <source>
        <dbReference type="ARBA" id="ARBA00022927"/>
    </source>
</evidence>
<dbReference type="GO" id="GO:0005737">
    <property type="term" value="C:cytoplasm"/>
    <property type="evidence" value="ECO:0007669"/>
    <property type="project" value="UniProtKB-ARBA"/>
</dbReference>
<dbReference type="SUPFAM" id="SSF89009">
    <property type="entry name" value="GAT-like domain"/>
    <property type="match status" value="1"/>
</dbReference>
<dbReference type="PANTHER" id="PTHR45898">
    <property type="entry name" value="TOM1-LIKE PROTEIN"/>
    <property type="match status" value="1"/>
</dbReference>
<proteinExistence type="inferred from homology"/>
<gene>
    <name evidence="9" type="ORF">BHM03_00004475</name>
</gene>
<dbReference type="InterPro" id="IPR008942">
    <property type="entry name" value="ENTH_VHS"/>
</dbReference>
<evidence type="ECO:0000256" key="6">
    <source>
        <dbReference type="SAM" id="MobiDB-lite"/>
    </source>
</evidence>
<reference evidence="9" key="1">
    <citation type="journal article" date="2018" name="Data Brief">
        <title>Genome sequence data from 17 accessions of Ensete ventricosum, a staple food crop for millions in Ethiopia.</title>
        <authorList>
            <person name="Yemataw Z."/>
            <person name="Muzemil S."/>
            <person name="Ambachew D."/>
            <person name="Tripathi L."/>
            <person name="Tesfaye K."/>
            <person name="Chala A."/>
            <person name="Farbos A."/>
            <person name="O'Neill P."/>
            <person name="Moore K."/>
            <person name="Grant M."/>
            <person name="Studholme D.J."/>
        </authorList>
    </citation>
    <scope>NUCLEOTIDE SEQUENCE [LARGE SCALE GENOMIC DNA]</scope>
    <source>
        <tissue evidence="9">Leaf</tissue>
    </source>
</reference>
<accession>A0A445MAS0</accession>
<name>A0A445MAS0_ENSVE</name>
<dbReference type="PANTHER" id="PTHR45898:SF4">
    <property type="entry name" value="TARGET OF MYB PROTEIN 1"/>
    <property type="match status" value="1"/>
</dbReference>
<feature type="region of interest" description="Disordered" evidence="6">
    <location>
        <begin position="84"/>
        <end position="119"/>
    </location>
</feature>
<dbReference type="InterPro" id="IPR002014">
    <property type="entry name" value="VHS_dom"/>
</dbReference>
<dbReference type="GO" id="GO:0043328">
    <property type="term" value="P:protein transport to vacuole involved in ubiquitin-dependent protein catabolic process via the multivesicular body sorting pathway"/>
    <property type="evidence" value="ECO:0007669"/>
    <property type="project" value="InterPro"/>
</dbReference>
<evidence type="ECO:0000259" key="8">
    <source>
        <dbReference type="PROSITE" id="PS50909"/>
    </source>
</evidence>
<evidence type="ECO:0000256" key="5">
    <source>
        <dbReference type="ARBA" id="ARBA00023136"/>
    </source>
</evidence>
<evidence type="ECO:0000259" key="7">
    <source>
        <dbReference type="PROSITE" id="PS50179"/>
    </source>
</evidence>
<dbReference type="SUPFAM" id="SSF48464">
    <property type="entry name" value="ENTH/VHS domain"/>
    <property type="match status" value="1"/>
</dbReference>
<keyword evidence="5" id="KW-0472">Membrane</keyword>
<keyword evidence="3" id="KW-0813">Transport</keyword>
<comment type="similarity">
    <text evidence="2">Belongs to the TOM1 family.</text>
</comment>
<dbReference type="GO" id="GO:0016020">
    <property type="term" value="C:membrane"/>
    <property type="evidence" value="ECO:0007669"/>
    <property type="project" value="UniProtKB-SubCell"/>
</dbReference>
<sequence>MAGALVDRATSDMLIGPDWAMNLEICDILNHDPGYVILLKKKREKKNLESDAALRARDLSPTGDFFSPPEEKERGDRAGAVFPQRSESSAPIFTPPQTQPLRSYPPSVRSPDYQNEAPQSSVASDFPVLRCYPYLLSCLYFSCKHDSCTDACSSLSHFLTVQGGFYMQGLKQEVIVDLVGQCRTYRQRVVHLVNTTVDEELLSQGLALNDDLQKVLAKHDAIASGLAVRVEKRKTLQTLVDIDDSSASKEPQRRWLAFF</sequence>
<evidence type="ECO:0008006" key="10">
    <source>
        <dbReference type="Google" id="ProtNLM"/>
    </source>
</evidence>
<dbReference type="GO" id="GO:0043130">
    <property type="term" value="F:ubiquitin binding"/>
    <property type="evidence" value="ECO:0007669"/>
    <property type="project" value="InterPro"/>
</dbReference>
<evidence type="ECO:0000256" key="1">
    <source>
        <dbReference type="ARBA" id="ARBA00004170"/>
    </source>
</evidence>
<feature type="domain" description="GAT" evidence="8">
    <location>
        <begin position="136"/>
        <end position="224"/>
    </location>
</feature>
<evidence type="ECO:0000256" key="3">
    <source>
        <dbReference type="ARBA" id="ARBA00022448"/>
    </source>
</evidence>
<dbReference type="Gene3D" id="1.20.58.160">
    <property type="match status" value="1"/>
</dbReference>
<keyword evidence="4" id="KW-0653">Protein transport</keyword>
<dbReference type="AlphaFoldDB" id="A0A445MAS0"/>
<dbReference type="GO" id="GO:0035091">
    <property type="term" value="F:phosphatidylinositol binding"/>
    <property type="evidence" value="ECO:0007669"/>
    <property type="project" value="InterPro"/>
</dbReference>
<organism evidence="9">
    <name type="scientific">Ensete ventricosum</name>
    <name type="common">Abyssinian banana</name>
    <name type="synonym">Musa ensete</name>
    <dbReference type="NCBI Taxonomy" id="4639"/>
    <lineage>
        <taxon>Eukaryota</taxon>
        <taxon>Viridiplantae</taxon>
        <taxon>Streptophyta</taxon>
        <taxon>Embryophyta</taxon>
        <taxon>Tracheophyta</taxon>
        <taxon>Spermatophyta</taxon>
        <taxon>Magnoliopsida</taxon>
        <taxon>Liliopsida</taxon>
        <taxon>Zingiberales</taxon>
        <taxon>Musaceae</taxon>
        <taxon>Ensete</taxon>
    </lineage>
</organism>
<dbReference type="PROSITE" id="PS50179">
    <property type="entry name" value="VHS"/>
    <property type="match status" value="1"/>
</dbReference>
<dbReference type="Gene3D" id="1.25.40.90">
    <property type="match status" value="1"/>
</dbReference>
<feature type="region of interest" description="Disordered" evidence="6">
    <location>
        <begin position="59"/>
        <end position="78"/>
    </location>
</feature>
<feature type="domain" description="VHS" evidence="7">
    <location>
        <begin position="9"/>
        <end position="33"/>
    </location>
</feature>
<dbReference type="Proteomes" id="UP000290560">
    <property type="component" value="Unassembled WGS sequence"/>
</dbReference>
<dbReference type="Pfam" id="PF03127">
    <property type="entry name" value="GAT"/>
    <property type="match status" value="1"/>
</dbReference>
<dbReference type="PROSITE" id="PS50909">
    <property type="entry name" value="GAT"/>
    <property type="match status" value="1"/>
</dbReference>
<protein>
    <recommendedName>
        <fullName evidence="10">VHS domain-containing protein</fullName>
    </recommendedName>
</protein>